<accession>A0ABW1WB30</accession>
<keyword evidence="3" id="KW-1185">Reference proteome</keyword>
<organism evidence="2 3">
    <name type="scientific">Sporolactobacillus kofuensis</name>
    <dbReference type="NCBI Taxonomy" id="269672"/>
    <lineage>
        <taxon>Bacteria</taxon>
        <taxon>Bacillati</taxon>
        <taxon>Bacillota</taxon>
        <taxon>Bacilli</taxon>
        <taxon>Bacillales</taxon>
        <taxon>Sporolactobacillaceae</taxon>
        <taxon>Sporolactobacillus</taxon>
    </lineage>
</organism>
<proteinExistence type="predicted"/>
<dbReference type="EMBL" id="JBHSTQ010000003">
    <property type="protein sequence ID" value="MFC6385771.1"/>
    <property type="molecule type" value="Genomic_DNA"/>
</dbReference>
<keyword evidence="1" id="KW-1133">Transmembrane helix</keyword>
<evidence type="ECO:0000256" key="1">
    <source>
        <dbReference type="SAM" id="Phobius"/>
    </source>
</evidence>
<dbReference type="Proteomes" id="UP001596267">
    <property type="component" value="Unassembled WGS sequence"/>
</dbReference>
<evidence type="ECO:0000313" key="2">
    <source>
        <dbReference type="EMBL" id="MFC6385771.1"/>
    </source>
</evidence>
<sequence length="45" mass="5101">MTDQHKQNKSREDNFDRAFIGKPGCMGIVSGIIILFIIYALFIAK</sequence>
<dbReference type="RefSeq" id="WP_253052669.1">
    <property type="nucleotide sequence ID" value="NZ_JAMXWN010000002.1"/>
</dbReference>
<comment type="caution">
    <text evidence="2">The sequence shown here is derived from an EMBL/GenBank/DDBJ whole genome shotgun (WGS) entry which is preliminary data.</text>
</comment>
<keyword evidence="1" id="KW-0472">Membrane</keyword>
<evidence type="ECO:0000313" key="3">
    <source>
        <dbReference type="Proteomes" id="UP001596267"/>
    </source>
</evidence>
<gene>
    <name evidence="2" type="ORF">ACFP7A_04080</name>
</gene>
<feature type="transmembrane region" description="Helical" evidence="1">
    <location>
        <begin position="20"/>
        <end position="42"/>
    </location>
</feature>
<protein>
    <submittedName>
        <fullName evidence="2">Uncharacterized protein</fullName>
    </submittedName>
</protein>
<keyword evidence="1" id="KW-0812">Transmembrane</keyword>
<reference evidence="3" key="1">
    <citation type="journal article" date="2019" name="Int. J. Syst. Evol. Microbiol.">
        <title>The Global Catalogue of Microorganisms (GCM) 10K type strain sequencing project: providing services to taxonomists for standard genome sequencing and annotation.</title>
        <authorList>
            <consortium name="The Broad Institute Genomics Platform"/>
            <consortium name="The Broad Institute Genome Sequencing Center for Infectious Disease"/>
            <person name="Wu L."/>
            <person name="Ma J."/>
        </authorList>
    </citation>
    <scope>NUCLEOTIDE SEQUENCE [LARGE SCALE GENOMIC DNA]</scope>
    <source>
        <strain evidence="3">CCUG 42001</strain>
    </source>
</reference>
<name>A0ABW1WB30_9BACL</name>